<feature type="non-terminal residue" evidence="2">
    <location>
        <position position="105"/>
    </location>
</feature>
<evidence type="ECO:0000256" key="1">
    <source>
        <dbReference type="SAM" id="MobiDB-lite"/>
    </source>
</evidence>
<evidence type="ECO:0000313" key="2">
    <source>
        <dbReference type="EMBL" id="KAK7508439.1"/>
    </source>
</evidence>
<feature type="compositionally biased region" description="Pro residues" evidence="1">
    <location>
        <begin position="10"/>
        <end position="20"/>
    </location>
</feature>
<sequence>MSDDSTPDSKSPPPAPPAPKPSFSISSILGPREERPDSGSEGEGVEEGGSDVSTRSRDAVVFSLADIYSKFHVYATAADSRLSARAFNQWYPWYPAMLHPALDYP</sequence>
<name>A0ABD0M9D4_9CAEN</name>
<accession>A0ABD0M9D4</accession>
<dbReference type="EMBL" id="JACVVK020000001">
    <property type="protein sequence ID" value="KAK7508439.1"/>
    <property type="molecule type" value="Genomic_DNA"/>
</dbReference>
<protein>
    <submittedName>
        <fullName evidence="2">Uncharacterized protein</fullName>
    </submittedName>
</protein>
<evidence type="ECO:0000313" key="3">
    <source>
        <dbReference type="Proteomes" id="UP001519460"/>
    </source>
</evidence>
<reference evidence="2 3" key="1">
    <citation type="journal article" date="2023" name="Sci. Data">
        <title>Genome assembly of the Korean intertidal mud-creeper Batillaria attramentaria.</title>
        <authorList>
            <person name="Patra A.K."/>
            <person name="Ho P.T."/>
            <person name="Jun S."/>
            <person name="Lee S.J."/>
            <person name="Kim Y."/>
            <person name="Won Y.J."/>
        </authorList>
    </citation>
    <scope>NUCLEOTIDE SEQUENCE [LARGE SCALE GENOMIC DNA]</scope>
    <source>
        <strain evidence="2">Wonlab-2016</strain>
    </source>
</reference>
<gene>
    <name evidence="2" type="ORF">BaRGS_00000005</name>
</gene>
<comment type="caution">
    <text evidence="2">The sequence shown here is derived from an EMBL/GenBank/DDBJ whole genome shotgun (WGS) entry which is preliminary data.</text>
</comment>
<organism evidence="2 3">
    <name type="scientific">Batillaria attramentaria</name>
    <dbReference type="NCBI Taxonomy" id="370345"/>
    <lineage>
        <taxon>Eukaryota</taxon>
        <taxon>Metazoa</taxon>
        <taxon>Spiralia</taxon>
        <taxon>Lophotrochozoa</taxon>
        <taxon>Mollusca</taxon>
        <taxon>Gastropoda</taxon>
        <taxon>Caenogastropoda</taxon>
        <taxon>Sorbeoconcha</taxon>
        <taxon>Cerithioidea</taxon>
        <taxon>Batillariidae</taxon>
        <taxon>Batillaria</taxon>
    </lineage>
</organism>
<dbReference type="AlphaFoldDB" id="A0ABD0M9D4"/>
<keyword evidence="3" id="KW-1185">Reference proteome</keyword>
<dbReference type="Proteomes" id="UP001519460">
    <property type="component" value="Unassembled WGS sequence"/>
</dbReference>
<feature type="region of interest" description="Disordered" evidence="1">
    <location>
        <begin position="1"/>
        <end position="56"/>
    </location>
</feature>
<proteinExistence type="predicted"/>